<dbReference type="Proteomes" id="UP001324634">
    <property type="component" value="Chromosome"/>
</dbReference>
<feature type="compositionally biased region" description="Basic and acidic residues" evidence="1">
    <location>
        <begin position="17"/>
        <end position="33"/>
    </location>
</feature>
<sequence>MSFIQEMIVKFRDMIKPNEKGTYHPEATRKEDTSQLMSDDEKLDEAIEESFPASDPPGHISKSAEDLRQY</sequence>
<dbReference type="AlphaFoldDB" id="A0AAX4HKW2"/>
<accession>A0AAX4HKW2</accession>
<organism evidence="2 3">
    <name type="scientific">Peredibacter starrii</name>
    <dbReference type="NCBI Taxonomy" id="28202"/>
    <lineage>
        <taxon>Bacteria</taxon>
        <taxon>Pseudomonadati</taxon>
        <taxon>Bdellovibrionota</taxon>
        <taxon>Bacteriovoracia</taxon>
        <taxon>Bacteriovoracales</taxon>
        <taxon>Bacteriovoracaceae</taxon>
        <taxon>Peredibacter</taxon>
    </lineage>
</organism>
<feature type="region of interest" description="Disordered" evidence="1">
    <location>
        <begin position="17"/>
        <end position="70"/>
    </location>
</feature>
<name>A0AAX4HKW2_9BACT</name>
<evidence type="ECO:0000313" key="2">
    <source>
        <dbReference type="EMBL" id="WPU63861.1"/>
    </source>
</evidence>
<keyword evidence="3" id="KW-1185">Reference proteome</keyword>
<proteinExistence type="predicted"/>
<evidence type="ECO:0000256" key="1">
    <source>
        <dbReference type="SAM" id="MobiDB-lite"/>
    </source>
</evidence>
<evidence type="ECO:0000313" key="3">
    <source>
        <dbReference type="Proteomes" id="UP001324634"/>
    </source>
</evidence>
<protein>
    <submittedName>
        <fullName evidence="2">Uncharacterized protein</fullName>
    </submittedName>
</protein>
<dbReference type="KEGG" id="psti:SOO65_14290"/>
<dbReference type="EMBL" id="CP139487">
    <property type="protein sequence ID" value="WPU63861.1"/>
    <property type="molecule type" value="Genomic_DNA"/>
</dbReference>
<reference evidence="2 3" key="1">
    <citation type="submission" date="2023-11" db="EMBL/GenBank/DDBJ databases">
        <title>Peredibacter starrii A3.12.</title>
        <authorList>
            <person name="Mitchell R.J."/>
        </authorList>
    </citation>
    <scope>NUCLEOTIDE SEQUENCE [LARGE SCALE GENOMIC DNA]</scope>
    <source>
        <strain evidence="2 3">A3.12</strain>
    </source>
</reference>
<gene>
    <name evidence="2" type="ORF">SOO65_14290</name>
</gene>
<dbReference type="RefSeq" id="WP_321391391.1">
    <property type="nucleotide sequence ID" value="NZ_CP139487.1"/>
</dbReference>